<feature type="compositionally biased region" description="Polar residues" evidence="2">
    <location>
        <begin position="120"/>
        <end position="131"/>
    </location>
</feature>
<dbReference type="STRING" id="253628.A0A0D2AME6"/>
<dbReference type="SMART" id="SM00717">
    <property type="entry name" value="SANT"/>
    <property type="match status" value="2"/>
</dbReference>
<dbReference type="GeneID" id="27309800"/>
<dbReference type="InterPro" id="IPR052450">
    <property type="entry name" value="TRBD-Containing_Protein"/>
</dbReference>
<dbReference type="Proteomes" id="UP000053259">
    <property type="component" value="Unassembled WGS sequence"/>
</dbReference>
<feature type="compositionally biased region" description="Basic and acidic residues" evidence="2">
    <location>
        <begin position="132"/>
        <end position="149"/>
    </location>
</feature>
<keyword evidence="1" id="KW-0539">Nucleus</keyword>
<dbReference type="PROSITE" id="PS50090">
    <property type="entry name" value="MYB_LIKE"/>
    <property type="match status" value="2"/>
</dbReference>
<keyword evidence="5" id="KW-1185">Reference proteome</keyword>
<dbReference type="SUPFAM" id="SSF46689">
    <property type="entry name" value="Homeodomain-like"/>
    <property type="match status" value="2"/>
</dbReference>
<feature type="compositionally biased region" description="Polar residues" evidence="2">
    <location>
        <begin position="85"/>
        <end position="100"/>
    </location>
</feature>
<dbReference type="RefSeq" id="XP_016217787.1">
    <property type="nucleotide sequence ID" value="XM_016354775.1"/>
</dbReference>
<dbReference type="OrthoDB" id="608866at2759"/>
<feature type="region of interest" description="Disordered" evidence="2">
    <location>
        <begin position="323"/>
        <end position="343"/>
    </location>
</feature>
<sequence>MEPRVSNLLLSEQSPTDRHDIDIQTVASGSFGAVFPTTALPAIRPLHEDQVFDARPYTNEIDSLTLPEIDWQAFTASLNPQQSTSDQLIAQNAQITAQEQAESRAKKPARSGAPIAEVLNQASPIVTNAQKAESREPEPRKRRRLDPSEARTLPKPSPAAKKSHERQLLPPLLAPLHEPPPDAALIPSMTTEVLRAPMTTVASRELNHDEKKPAAVSMKPSCPEKVTQKQPEEAQISQPTKTRRVRHNWTEGETSDLLRGVSQFGIGNWKKILDCPEYKFQNRTAVDLKDRFRTCCPEEYRKVGKADAVSKDESDFRTVESLPTRSNQKDTIKSNEADRPSKFEHRLPDELARLGISGPFPKAQRRARRGFTAEEDNAILRGFEKYGAKWTKIQSDPELGLSSRSRTDLRDRFRNRFPEKFVETGHKFKQRDAFLLKENNESEGASQISSEPVPVSNTSQLDAQHATAVAAQDFNLGQHSLKLLTTSIAEPTYFAEFGDITSETGEPGPITLSRNIFDWANQNTRSLTSTSSARADPNANSFELSNTITTMDQFHINPMLALKVPHHAPPTLHSGFRDGSTAVAPSNLFPQLPLSGILNGPVSLPSAAELVSGLEADGNT</sequence>
<feature type="domain" description="Myb-like" evidence="3">
    <location>
        <begin position="241"/>
        <end position="294"/>
    </location>
</feature>
<dbReference type="Pfam" id="PF00249">
    <property type="entry name" value="Myb_DNA-binding"/>
    <property type="match status" value="2"/>
</dbReference>
<feature type="compositionally biased region" description="Basic and acidic residues" evidence="2">
    <location>
        <begin position="327"/>
        <end position="343"/>
    </location>
</feature>
<accession>A0A0D2AME6</accession>
<proteinExistence type="predicted"/>
<evidence type="ECO:0000313" key="4">
    <source>
        <dbReference type="EMBL" id="KIW07918.1"/>
    </source>
</evidence>
<feature type="region of interest" description="Disordered" evidence="2">
    <location>
        <begin position="205"/>
        <end position="244"/>
    </location>
</feature>
<dbReference type="PANTHER" id="PTHR46734">
    <property type="entry name" value="TELOMERIC REPEAT-BINDING FACTOR 1 TERF1"/>
    <property type="match status" value="1"/>
</dbReference>
<evidence type="ECO:0000256" key="1">
    <source>
        <dbReference type="ARBA" id="ARBA00023242"/>
    </source>
</evidence>
<dbReference type="InterPro" id="IPR001005">
    <property type="entry name" value="SANT/Myb"/>
</dbReference>
<evidence type="ECO:0000313" key="5">
    <source>
        <dbReference type="Proteomes" id="UP000053259"/>
    </source>
</evidence>
<reference evidence="4 5" key="1">
    <citation type="submission" date="2015-01" db="EMBL/GenBank/DDBJ databases">
        <title>The Genome Sequence of Ochroconis gallopava CBS43764.</title>
        <authorList>
            <consortium name="The Broad Institute Genomics Platform"/>
            <person name="Cuomo C."/>
            <person name="de Hoog S."/>
            <person name="Gorbushina A."/>
            <person name="Stielow B."/>
            <person name="Teixiera M."/>
            <person name="Abouelleil A."/>
            <person name="Chapman S.B."/>
            <person name="Priest M."/>
            <person name="Young S.K."/>
            <person name="Wortman J."/>
            <person name="Nusbaum C."/>
            <person name="Birren B."/>
        </authorList>
    </citation>
    <scope>NUCLEOTIDE SEQUENCE [LARGE SCALE GENOMIC DNA]</scope>
    <source>
        <strain evidence="4 5">CBS 43764</strain>
    </source>
</reference>
<feature type="compositionally biased region" description="Polar residues" evidence="2">
    <location>
        <begin position="442"/>
        <end position="461"/>
    </location>
</feature>
<evidence type="ECO:0000256" key="2">
    <source>
        <dbReference type="SAM" id="MobiDB-lite"/>
    </source>
</evidence>
<organism evidence="4 5">
    <name type="scientific">Verruconis gallopava</name>
    <dbReference type="NCBI Taxonomy" id="253628"/>
    <lineage>
        <taxon>Eukaryota</taxon>
        <taxon>Fungi</taxon>
        <taxon>Dikarya</taxon>
        <taxon>Ascomycota</taxon>
        <taxon>Pezizomycotina</taxon>
        <taxon>Dothideomycetes</taxon>
        <taxon>Pleosporomycetidae</taxon>
        <taxon>Venturiales</taxon>
        <taxon>Sympoventuriaceae</taxon>
        <taxon>Verruconis</taxon>
    </lineage>
</organism>
<dbReference type="PANTHER" id="PTHR46734:SF1">
    <property type="entry name" value="TELOMERIC REPEAT-BINDING FACTOR 1"/>
    <property type="match status" value="1"/>
</dbReference>
<dbReference type="InParanoid" id="A0A0D2AME6"/>
<dbReference type="VEuPathDB" id="FungiDB:PV09_01827"/>
<dbReference type="InterPro" id="IPR009057">
    <property type="entry name" value="Homeodomain-like_sf"/>
</dbReference>
<feature type="region of interest" description="Disordered" evidence="2">
    <location>
        <begin position="85"/>
        <end position="165"/>
    </location>
</feature>
<dbReference type="Gene3D" id="1.10.10.60">
    <property type="entry name" value="Homeodomain-like"/>
    <property type="match status" value="1"/>
</dbReference>
<dbReference type="Gene3D" id="1.10.246.220">
    <property type="match status" value="1"/>
</dbReference>
<dbReference type="HOGENOM" id="CLU_440889_0_0_1"/>
<dbReference type="CDD" id="cd11660">
    <property type="entry name" value="SANT_TRF"/>
    <property type="match status" value="2"/>
</dbReference>
<feature type="domain" description="Myb-like" evidence="3">
    <location>
        <begin position="363"/>
        <end position="417"/>
    </location>
</feature>
<protein>
    <recommendedName>
        <fullName evidence="3">Myb-like domain-containing protein</fullName>
    </recommendedName>
</protein>
<name>A0A0D2AME6_9PEZI</name>
<evidence type="ECO:0000259" key="3">
    <source>
        <dbReference type="PROSITE" id="PS50090"/>
    </source>
</evidence>
<dbReference type="EMBL" id="KN847532">
    <property type="protein sequence ID" value="KIW07918.1"/>
    <property type="molecule type" value="Genomic_DNA"/>
</dbReference>
<dbReference type="AlphaFoldDB" id="A0A0D2AME6"/>
<feature type="region of interest" description="Disordered" evidence="2">
    <location>
        <begin position="440"/>
        <end position="461"/>
    </location>
</feature>
<gene>
    <name evidence="4" type="ORF">PV09_01827</name>
</gene>